<dbReference type="Gene3D" id="1.20.870.10">
    <property type="entry name" value="Son of sevenless (SoS) protein Chain: S domain 1"/>
    <property type="match status" value="1"/>
</dbReference>
<dbReference type="Pfam" id="PF00617">
    <property type="entry name" value="RasGEF"/>
    <property type="match status" value="1"/>
</dbReference>
<dbReference type="GO" id="GO:0007264">
    <property type="term" value="P:small GTPase-mediated signal transduction"/>
    <property type="evidence" value="ECO:0007669"/>
    <property type="project" value="InterPro"/>
</dbReference>
<name>A0AAD7JE88_9AGAR</name>
<feature type="domain" description="N-terminal Ras-GEF" evidence="5">
    <location>
        <begin position="347"/>
        <end position="480"/>
    </location>
</feature>
<dbReference type="InterPro" id="IPR008937">
    <property type="entry name" value="Ras-like_GEF"/>
</dbReference>
<evidence type="ECO:0000313" key="6">
    <source>
        <dbReference type="EMBL" id="KAJ7761525.1"/>
    </source>
</evidence>
<dbReference type="Proteomes" id="UP001215280">
    <property type="component" value="Unassembled WGS sequence"/>
</dbReference>
<dbReference type="EMBL" id="JARJLG010000045">
    <property type="protein sequence ID" value="KAJ7761525.1"/>
    <property type="molecule type" value="Genomic_DNA"/>
</dbReference>
<dbReference type="InterPro" id="IPR036964">
    <property type="entry name" value="RASGEF_cat_dom_sf"/>
</dbReference>
<dbReference type="SUPFAM" id="SSF48366">
    <property type="entry name" value="Ras GEF"/>
    <property type="match status" value="1"/>
</dbReference>
<dbReference type="GO" id="GO:0005085">
    <property type="term" value="F:guanyl-nucleotide exchange factor activity"/>
    <property type="evidence" value="ECO:0007669"/>
    <property type="project" value="UniProtKB-KW"/>
</dbReference>
<feature type="compositionally biased region" description="Basic residues" evidence="3">
    <location>
        <begin position="257"/>
        <end position="267"/>
    </location>
</feature>
<comment type="caution">
    <text evidence="6">The sequence shown here is derived from an EMBL/GenBank/DDBJ whole genome shotgun (WGS) entry which is preliminary data.</text>
</comment>
<evidence type="ECO:0000313" key="7">
    <source>
        <dbReference type="Proteomes" id="UP001215280"/>
    </source>
</evidence>
<reference evidence="6" key="1">
    <citation type="submission" date="2023-03" db="EMBL/GenBank/DDBJ databases">
        <title>Massive genome expansion in bonnet fungi (Mycena s.s.) driven by repeated elements and novel gene families across ecological guilds.</title>
        <authorList>
            <consortium name="Lawrence Berkeley National Laboratory"/>
            <person name="Harder C.B."/>
            <person name="Miyauchi S."/>
            <person name="Viragh M."/>
            <person name="Kuo A."/>
            <person name="Thoen E."/>
            <person name="Andreopoulos B."/>
            <person name="Lu D."/>
            <person name="Skrede I."/>
            <person name="Drula E."/>
            <person name="Henrissat B."/>
            <person name="Morin E."/>
            <person name="Kohler A."/>
            <person name="Barry K."/>
            <person name="LaButti K."/>
            <person name="Morin E."/>
            <person name="Salamov A."/>
            <person name="Lipzen A."/>
            <person name="Mereny Z."/>
            <person name="Hegedus B."/>
            <person name="Baldrian P."/>
            <person name="Stursova M."/>
            <person name="Weitz H."/>
            <person name="Taylor A."/>
            <person name="Grigoriev I.V."/>
            <person name="Nagy L.G."/>
            <person name="Martin F."/>
            <person name="Kauserud H."/>
        </authorList>
    </citation>
    <scope>NUCLEOTIDE SEQUENCE</scope>
    <source>
        <strain evidence="6">CBHHK188m</strain>
    </source>
</reference>
<evidence type="ECO:0000259" key="5">
    <source>
        <dbReference type="PROSITE" id="PS50212"/>
    </source>
</evidence>
<gene>
    <name evidence="6" type="ORF">DFH07DRAFT_1020567</name>
</gene>
<organism evidence="6 7">
    <name type="scientific">Mycena maculata</name>
    <dbReference type="NCBI Taxonomy" id="230809"/>
    <lineage>
        <taxon>Eukaryota</taxon>
        <taxon>Fungi</taxon>
        <taxon>Dikarya</taxon>
        <taxon>Basidiomycota</taxon>
        <taxon>Agaricomycotina</taxon>
        <taxon>Agaricomycetes</taxon>
        <taxon>Agaricomycetidae</taxon>
        <taxon>Agaricales</taxon>
        <taxon>Marasmiineae</taxon>
        <taxon>Mycenaceae</taxon>
        <taxon>Mycena</taxon>
    </lineage>
</organism>
<dbReference type="InterPro" id="IPR001895">
    <property type="entry name" value="RASGEF_cat_dom"/>
</dbReference>
<dbReference type="InterPro" id="IPR023578">
    <property type="entry name" value="Ras_GEF_dom_sf"/>
</dbReference>
<feature type="region of interest" description="Disordered" evidence="3">
    <location>
        <begin position="174"/>
        <end position="298"/>
    </location>
</feature>
<feature type="region of interest" description="Disordered" evidence="3">
    <location>
        <begin position="30"/>
        <end position="49"/>
    </location>
</feature>
<feature type="compositionally biased region" description="Polar residues" evidence="3">
    <location>
        <begin position="214"/>
        <end position="254"/>
    </location>
</feature>
<feature type="compositionally biased region" description="Low complexity" evidence="3">
    <location>
        <begin position="39"/>
        <end position="49"/>
    </location>
</feature>
<evidence type="ECO:0000256" key="1">
    <source>
        <dbReference type="ARBA" id="ARBA00022658"/>
    </source>
</evidence>
<dbReference type="Gene3D" id="1.10.840.10">
    <property type="entry name" value="Ras guanine-nucleotide exchange factors catalytic domain"/>
    <property type="match status" value="1"/>
</dbReference>
<proteinExistence type="predicted"/>
<sequence length="828" mass="91884">MTPTEQARLRKIQKKIKGPALAIDTDLASIHSDEPDAPSSPLTISTTSSSHGVPLFPCLKVPTRILRGMTQPEQLEGMKTIIPVFCSAVGSITKNISISHFLLSGCEIYVTMEKRILCKTQQLGAHVEGIPAQDVSLTSAAMAMALESVESILQDLPILLRMMETYHRMELKPLPVVPSPEEESPVVSSPEEEPRRAPSDTDALVEPSVDPEGSSLTEDSGNSSQGRGDSSPESPTSDATDSTLVSGESPAQNTLEKKKHKLIRRILQKSDEPKNKSLSKRPTLAVTNPDASAPSSTTTLAHPEAGVVIPYIVRQSCIYDRADPLRPDVKVDMPLPDGDTVAIRLDSNGDVLAATLPALIQLLTSHHDLDEDAFCETFFLGFRLFSSPPRVFLALKDRWDEPVPATGLTAAQRRVWIHHVRHVRTRVAELVLTWLDEYWRSASDDCMLVFLRPFIYKRMAHGAISEELFACVIEALDCAQQKQHTSRLQRARAVRRKGVPPLPATNFNLILSEFDDYAVNLSVFETAGGRERFAEQLTDLAHRSFRTIDPEEAVTAWVKGRPTFFELQRYEEELLFWVAQSILELQAREERVAMIEFWLDVATICVTLRNFSSASAIFGGLVFSPVERLSLTILNIAIPSKEQYRKLNAMFNGTNNFAVYRRAFAENNFPAVPYMTVLHKDAVSANEISGPLALTNDPDAEKKLIHFSAFRILQKTICTMEDCLLPYRIDSVPIIQNWICAQLAVLPHAEHAAISRNMDALRRVSSSPALHFQLTKGETWLQTVKGSVESGSFTLRTLPDPGAAPFAAKLRKNKSIATLLNLRTRKTT</sequence>
<dbReference type="Pfam" id="PF00618">
    <property type="entry name" value="RasGEF_N"/>
    <property type="match status" value="1"/>
</dbReference>
<feature type="domain" description="Ras-GEF" evidence="4">
    <location>
        <begin position="529"/>
        <end position="757"/>
    </location>
</feature>
<protein>
    <submittedName>
        <fullName evidence="6">Ras guanine nucleotide exchange factor domain-containing protein</fullName>
    </submittedName>
</protein>
<dbReference type="PANTHER" id="PTHR23113:SF99">
    <property type="entry name" value="RASGEF DOMAIN-CONTAINING PROTEIN"/>
    <property type="match status" value="1"/>
</dbReference>
<feature type="compositionally biased region" description="Polar residues" evidence="3">
    <location>
        <begin position="285"/>
        <end position="298"/>
    </location>
</feature>
<keyword evidence="7" id="KW-1185">Reference proteome</keyword>
<dbReference type="InterPro" id="IPR000651">
    <property type="entry name" value="Ras-like_Gua-exchang_fac_N"/>
</dbReference>
<dbReference type="PROSITE" id="PS50212">
    <property type="entry name" value="RASGEF_NTER"/>
    <property type="match status" value="1"/>
</dbReference>
<evidence type="ECO:0000256" key="3">
    <source>
        <dbReference type="SAM" id="MobiDB-lite"/>
    </source>
</evidence>
<dbReference type="SMART" id="SM00229">
    <property type="entry name" value="RasGEFN"/>
    <property type="match status" value="1"/>
</dbReference>
<evidence type="ECO:0000259" key="4">
    <source>
        <dbReference type="PROSITE" id="PS50009"/>
    </source>
</evidence>
<accession>A0AAD7JE88</accession>
<dbReference type="PANTHER" id="PTHR23113">
    <property type="entry name" value="GUANINE NUCLEOTIDE EXCHANGE FACTOR"/>
    <property type="match status" value="1"/>
</dbReference>
<dbReference type="CDD" id="cd06224">
    <property type="entry name" value="REM"/>
    <property type="match status" value="1"/>
</dbReference>
<dbReference type="PROSITE" id="PS50009">
    <property type="entry name" value="RASGEF_CAT"/>
    <property type="match status" value="1"/>
</dbReference>
<dbReference type="AlphaFoldDB" id="A0AAD7JE88"/>
<evidence type="ECO:0000256" key="2">
    <source>
        <dbReference type="PROSITE-ProRule" id="PRU00168"/>
    </source>
</evidence>
<keyword evidence="1 2" id="KW-0344">Guanine-nucleotide releasing factor</keyword>
<dbReference type="SMART" id="SM00147">
    <property type="entry name" value="RasGEF"/>
    <property type="match status" value="1"/>
</dbReference>